<dbReference type="AlphaFoldDB" id="A0A202C227"/>
<accession>A0A202C227</accession>
<dbReference type="EMBL" id="MVAG01000113">
    <property type="protein sequence ID" value="OVE57770.1"/>
    <property type="molecule type" value="Genomic_DNA"/>
</dbReference>
<proteinExistence type="predicted"/>
<evidence type="ECO:0000313" key="3">
    <source>
        <dbReference type="Proteomes" id="UP000196355"/>
    </source>
</evidence>
<evidence type="ECO:0000313" key="2">
    <source>
        <dbReference type="EMBL" id="OVE57770.1"/>
    </source>
</evidence>
<gene>
    <name evidence="2" type="ORF">B0E34_09260</name>
</gene>
<organism evidence="2 3">
    <name type="scientific">Chryseobacterium mucoviscidosis</name>
    <dbReference type="NCBI Taxonomy" id="1945581"/>
    <lineage>
        <taxon>Bacteria</taxon>
        <taxon>Pseudomonadati</taxon>
        <taxon>Bacteroidota</taxon>
        <taxon>Flavobacteriia</taxon>
        <taxon>Flavobacteriales</taxon>
        <taxon>Weeksellaceae</taxon>
        <taxon>Chryseobacterium group</taxon>
        <taxon>Chryseobacterium</taxon>
    </lineage>
</organism>
<dbReference type="Pfam" id="PF19918">
    <property type="entry name" value="bpX2"/>
    <property type="match status" value="1"/>
</dbReference>
<dbReference type="Proteomes" id="UP000196355">
    <property type="component" value="Unassembled WGS sequence"/>
</dbReference>
<reference evidence="3" key="1">
    <citation type="submission" date="2017-02" db="EMBL/GenBank/DDBJ databases">
        <authorList>
            <person name="Tetz G."/>
            <person name="Tetz V."/>
        </authorList>
    </citation>
    <scope>NUCLEOTIDE SEQUENCE [LARGE SCALE GENOMIC DNA]</scope>
    <source>
        <strain evidence="3">VT16-26</strain>
    </source>
</reference>
<protein>
    <recommendedName>
        <fullName evidence="1">MoxR-vWA-beta-propeller ternary system domain-containing protein</fullName>
    </recommendedName>
</protein>
<sequence length="247" mass="28750">MAKDSSNGLKEFWAEIPRADEDVLGSIRDWKNVQIALEEDVVWLKGFTDEQAVSSEIQQLPNFLLYELRDGLLFRKDALVPSKKMRTALLWTPIDKALRLTFPSFNNNFFGIDGKIEIKLKPSEEEHPATALLCSMKEIREIIIALPKFKLEKIDWMVINDNALFIGRPLLSFPGKTFWSQDGHLLPTGYDFEFKNMSSLLQRKYNAGRDQWLLWNENGNVLYLNKEDFRKLSVSSFRLTEKSQEWI</sequence>
<dbReference type="InterPro" id="IPR045552">
    <property type="entry name" value="bpX2"/>
</dbReference>
<comment type="caution">
    <text evidence="2">The sequence shown here is derived from an EMBL/GenBank/DDBJ whole genome shotgun (WGS) entry which is preliminary data.</text>
</comment>
<name>A0A202C227_9FLAO</name>
<feature type="domain" description="MoxR-vWA-beta-propeller ternary system" evidence="1">
    <location>
        <begin position="14"/>
        <end position="239"/>
    </location>
</feature>
<keyword evidence="3" id="KW-1185">Reference proteome</keyword>
<evidence type="ECO:0000259" key="1">
    <source>
        <dbReference type="Pfam" id="PF19918"/>
    </source>
</evidence>
<dbReference type="RefSeq" id="WP_087708914.1">
    <property type="nucleotide sequence ID" value="NZ_MVAG01000113.1"/>
</dbReference>